<dbReference type="PANTHER" id="PTHR12715:SF4">
    <property type="entry name" value="EAMA DOMAIN-CONTAINING PROTEIN"/>
    <property type="match status" value="1"/>
</dbReference>
<keyword evidence="1" id="KW-1133">Transmembrane helix</keyword>
<feature type="transmembrane region" description="Helical" evidence="1">
    <location>
        <begin position="82"/>
        <end position="100"/>
    </location>
</feature>
<dbReference type="Pfam" id="PF00892">
    <property type="entry name" value="EamA"/>
    <property type="match status" value="2"/>
</dbReference>
<keyword evidence="1" id="KW-0812">Transmembrane</keyword>
<evidence type="ECO:0000256" key="1">
    <source>
        <dbReference type="SAM" id="Phobius"/>
    </source>
</evidence>
<dbReference type="InterPro" id="IPR052756">
    <property type="entry name" value="Alkyne_AA_exporter"/>
</dbReference>
<dbReference type="AlphaFoldDB" id="A0A7V6ZEN6"/>
<dbReference type="GO" id="GO:0016020">
    <property type="term" value="C:membrane"/>
    <property type="evidence" value="ECO:0007669"/>
    <property type="project" value="InterPro"/>
</dbReference>
<dbReference type="Proteomes" id="UP000525027">
    <property type="component" value="Unassembled WGS sequence"/>
</dbReference>
<organism evidence="3 4">
    <name type="scientific">Acetomicrobium hydrogeniformans</name>
    <dbReference type="NCBI Taxonomy" id="649746"/>
    <lineage>
        <taxon>Bacteria</taxon>
        <taxon>Thermotogati</taxon>
        <taxon>Synergistota</taxon>
        <taxon>Synergistia</taxon>
        <taxon>Synergistales</taxon>
        <taxon>Acetomicrobiaceae</taxon>
        <taxon>Acetomicrobium</taxon>
    </lineage>
</organism>
<feature type="transmembrane region" description="Helical" evidence="1">
    <location>
        <begin position="160"/>
        <end position="179"/>
    </location>
</feature>
<evidence type="ECO:0000259" key="2">
    <source>
        <dbReference type="Pfam" id="PF00892"/>
    </source>
</evidence>
<dbReference type="SUPFAM" id="SSF103481">
    <property type="entry name" value="Multidrug resistance efflux transporter EmrE"/>
    <property type="match status" value="2"/>
</dbReference>
<evidence type="ECO:0000313" key="4">
    <source>
        <dbReference type="Proteomes" id="UP000525027"/>
    </source>
</evidence>
<reference evidence="3 4" key="1">
    <citation type="journal article" date="2020" name="Biotechnol. Biofuels">
        <title>New insights from the biogas microbiome by comprehensive genome-resolved metagenomics of nearly 1600 species originating from multiple anaerobic digesters.</title>
        <authorList>
            <person name="Campanaro S."/>
            <person name="Treu L."/>
            <person name="Rodriguez-R L.M."/>
            <person name="Kovalovszki A."/>
            <person name="Ziels R.M."/>
            <person name="Maus I."/>
            <person name="Zhu X."/>
            <person name="Kougias P.G."/>
            <person name="Basile A."/>
            <person name="Luo G."/>
            <person name="Schluter A."/>
            <person name="Konstantinidis K.T."/>
            <person name="Angelidaki I."/>
        </authorList>
    </citation>
    <scope>NUCLEOTIDE SEQUENCE [LARGE SCALE GENOMIC DNA]</scope>
    <source>
        <strain evidence="3">AS25fmACSIPFO_94</strain>
    </source>
</reference>
<feature type="transmembrane region" description="Helical" evidence="1">
    <location>
        <begin position="251"/>
        <end position="272"/>
    </location>
</feature>
<keyword evidence="1" id="KW-0472">Membrane</keyword>
<feature type="transmembrane region" description="Helical" evidence="1">
    <location>
        <begin position="136"/>
        <end position="154"/>
    </location>
</feature>
<evidence type="ECO:0000313" key="3">
    <source>
        <dbReference type="EMBL" id="HHZ04570.1"/>
    </source>
</evidence>
<feature type="transmembrane region" description="Helical" evidence="1">
    <location>
        <begin position="50"/>
        <end position="70"/>
    </location>
</feature>
<dbReference type="InterPro" id="IPR037185">
    <property type="entry name" value="EmrE-like"/>
</dbReference>
<feature type="domain" description="EamA" evidence="2">
    <location>
        <begin position="22"/>
        <end position="152"/>
    </location>
</feature>
<dbReference type="RefSeq" id="WP_273002997.1">
    <property type="nucleotide sequence ID" value="NZ_DURU01000103.1"/>
</dbReference>
<comment type="caution">
    <text evidence="3">The sequence shown here is derived from an EMBL/GenBank/DDBJ whole genome shotgun (WGS) entry which is preliminary data.</text>
</comment>
<dbReference type="Gene3D" id="1.10.3730.20">
    <property type="match status" value="1"/>
</dbReference>
<feature type="transmembrane region" description="Helical" evidence="1">
    <location>
        <begin position="106"/>
        <end position="129"/>
    </location>
</feature>
<sequence length="312" mass="33906">MENREFQVDEATVDTSSLDWSSLIALAVTLLVWSSAFAAIKAALEHYTPLHLAVLRFMISSLILLPFVFIKFGLPQLKDLPFIFFLSATGMLLYHIPLCIGEQTVAAGSASLLIATAPVFTAILAVIILKERMNPLGWAGIIISFAGAAVISLGEGDFGLELGALWILCAAFMESFYFVYQKKLLPKYGAFRLTTYVIMAGTILMIPFGKDLLKALITAPPSATITVVYLAIFPTCIGYAGWAYATSRNPASLVASSLFLNPVMAIFIAWIWLDEMPTFISIMGGVIAIVGVWMLQTSRRSGAIGDVSKRKT</sequence>
<feature type="transmembrane region" description="Helical" evidence="1">
    <location>
        <begin position="191"/>
        <end position="209"/>
    </location>
</feature>
<dbReference type="EMBL" id="DURU01000103">
    <property type="protein sequence ID" value="HHZ04570.1"/>
    <property type="molecule type" value="Genomic_DNA"/>
</dbReference>
<dbReference type="PANTHER" id="PTHR12715">
    <property type="entry name" value="TRANSPORTER, DRUG/METABOLITE EXPORTER FAMILY"/>
    <property type="match status" value="1"/>
</dbReference>
<gene>
    <name evidence="3" type="ORF">GX397_05860</name>
</gene>
<proteinExistence type="predicted"/>
<feature type="transmembrane region" description="Helical" evidence="1">
    <location>
        <begin position="20"/>
        <end position="44"/>
    </location>
</feature>
<feature type="domain" description="EamA" evidence="2">
    <location>
        <begin position="162"/>
        <end position="295"/>
    </location>
</feature>
<dbReference type="InterPro" id="IPR000620">
    <property type="entry name" value="EamA_dom"/>
</dbReference>
<protein>
    <submittedName>
        <fullName evidence="3">EamA family transporter</fullName>
    </submittedName>
</protein>
<feature type="transmembrane region" description="Helical" evidence="1">
    <location>
        <begin position="278"/>
        <end position="295"/>
    </location>
</feature>
<accession>A0A7V6ZEN6</accession>
<name>A0A7V6ZEN6_9BACT</name>
<feature type="transmembrane region" description="Helical" evidence="1">
    <location>
        <begin position="221"/>
        <end position="244"/>
    </location>
</feature>